<name>A0AAW1TMC5_9CUCU</name>
<proteinExistence type="predicted"/>
<dbReference type="EMBL" id="JARQZJ010000031">
    <property type="protein sequence ID" value="KAK9874112.1"/>
    <property type="molecule type" value="Genomic_DNA"/>
</dbReference>
<organism evidence="1 6">
    <name type="scientific">Henosepilachna vigintioctopunctata</name>
    <dbReference type="NCBI Taxonomy" id="420089"/>
    <lineage>
        <taxon>Eukaryota</taxon>
        <taxon>Metazoa</taxon>
        <taxon>Ecdysozoa</taxon>
        <taxon>Arthropoda</taxon>
        <taxon>Hexapoda</taxon>
        <taxon>Insecta</taxon>
        <taxon>Pterygota</taxon>
        <taxon>Neoptera</taxon>
        <taxon>Endopterygota</taxon>
        <taxon>Coleoptera</taxon>
        <taxon>Polyphaga</taxon>
        <taxon>Cucujiformia</taxon>
        <taxon>Coccinelloidea</taxon>
        <taxon>Coccinellidae</taxon>
        <taxon>Epilachninae</taxon>
        <taxon>Epilachnini</taxon>
        <taxon>Henosepilachna</taxon>
    </lineage>
</organism>
<dbReference type="EMBL" id="JARQZJ010000036">
    <property type="protein sequence ID" value="KAK9876463.1"/>
    <property type="molecule type" value="Genomic_DNA"/>
</dbReference>
<evidence type="ECO:0000313" key="1">
    <source>
        <dbReference type="EMBL" id="KAK9872652.1"/>
    </source>
</evidence>
<evidence type="ECO:0000313" key="6">
    <source>
        <dbReference type="Proteomes" id="UP001431783"/>
    </source>
</evidence>
<reference evidence="1 6" key="1">
    <citation type="submission" date="2023-03" db="EMBL/GenBank/DDBJ databases">
        <title>Genome insight into feeding habits of ladybird beetles.</title>
        <authorList>
            <person name="Li H.-S."/>
            <person name="Huang Y.-H."/>
            <person name="Pang H."/>
        </authorList>
    </citation>
    <scope>NUCLEOTIDE SEQUENCE [LARGE SCALE GENOMIC DNA]</scope>
    <source>
        <strain evidence="1">SYSU_2023b</strain>
        <tissue evidence="1">Whole body</tissue>
    </source>
</reference>
<protein>
    <submittedName>
        <fullName evidence="1">Uncharacterized protein</fullName>
    </submittedName>
</protein>
<evidence type="ECO:0000313" key="3">
    <source>
        <dbReference type="EMBL" id="KAK9876463.1"/>
    </source>
</evidence>
<evidence type="ECO:0000313" key="4">
    <source>
        <dbReference type="EMBL" id="KAK9876468.1"/>
    </source>
</evidence>
<comment type="caution">
    <text evidence="1">The sequence shown here is derived from an EMBL/GenBank/DDBJ whole genome shotgun (WGS) entry which is preliminary data.</text>
</comment>
<evidence type="ECO:0000313" key="5">
    <source>
        <dbReference type="EMBL" id="KAK9882901.1"/>
    </source>
</evidence>
<gene>
    <name evidence="2" type="ORF">WA026_002465</name>
    <name evidence="3" type="ORF">WA026_012777</name>
    <name evidence="4" type="ORF">WA026_012782</name>
    <name evidence="1" type="ORF">WA026_018786</name>
    <name evidence="5" type="ORF">WA026_023700</name>
</gene>
<dbReference type="EMBL" id="JARQZJ010000087">
    <property type="protein sequence ID" value="KAK9882901.1"/>
    <property type="molecule type" value="Genomic_DNA"/>
</dbReference>
<keyword evidence="6" id="KW-1185">Reference proteome</keyword>
<dbReference type="EMBL" id="JARQZJ010000036">
    <property type="protein sequence ID" value="KAK9876468.1"/>
    <property type="molecule type" value="Genomic_DNA"/>
</dbReference>
<dbReference type="AlphaFoldDB" id="A0AAW1TMC5"/>
<evidence type="ECO:0000313" key="2">
    <source>
        <dbReference type="EMBL" id="KAK9874112.1"/>
    </source>
</evidence>
<dbReference type="Proteomes" id="UP001431783">
    <property type="component" value="Unassembled WGS sequence"/>
</dbReference>
<dbReference type="EMBL" id="JARQZJ010000012">
    <property type="protein sequence ID" value="KAK9872652.1"/>
    <property type="molecule type" value="Genomic_DNA"/>
</dbReference>
<sequence length="210" mass="24180">MMALDKFGRSSNTEGVKRRRLDRCCEPSLPINEDGDYDFSNRKLSNVKLPTKKTDTSTKGYVDNIMIPINRKVVKIEQKLGFITNNIESFHGRFKSFKEEVKIQQRKKNELFQSHENQLKKLTGLFEDVLEINGKIALLDTEMKSQLQNLKVSLQTDFTTYVGNNYSSLSDFVSENLAQLDLKFQSLEQKFNEIFPNVVNLETSPTTDPI</sequence>
<accession>A0AAW1TMC5</accession>